<gene>
    <name evidence="1" type="ORF">ARGLB_080_00270</name>
</gene>
<evidence type="ECO:0000313" key="1">
    <source>
        <dbReference type="EMBL" id="GAB14963.1"/>
    </source>
</evidence>
<evidence type="ECO:0000313" key="2">
    <source>
        <dbReference type="Proteomes" id="UP000003828"/>
    </source>
</evidence>
<dbReference type="STRING" id="1077972.ARGLB_080_00270"/>
<organism evidence="1 2">
    <name type="scientific">Arthrobacter globiformis (strain ATCC 8010 / DSM 20124 / JCM 1332 / NBRC 12137 / NCIMB 8907 / NRRL B-2979 / 168)</name>
    <dbReference type="NCBI Taxonomy" id="1077972"/>
    <lineage>
        <taxon>Bacteria</taxon>
        <taxon>Bacillati</taxon>
        <taxon>Actinomycetota</taxon>
        <taxon>Actinomycetes</taxon>
        <taxon>Micrococcales</taxon>
        <taxon>Micrococcaceae</taxon>
        <taxon>Arthrobacter</taxon>
    </lineage>
</organism>
<comment type="caution">
    <text evidence="1">The sequence shown here is derived from an EMBL/GenBank/DDBJ whole genome shotgun (WGS) entry which is preliminary data.</text>
</comment>
<reference evidence="1 2" key="1">
    <citation type="submission" date="2011-12" db="EMBL/GenBank/DDBJ databases">
        <title>Whole genome shotgun sequence of Arthrobacter globiformis NBRC 12137.</title>
        <authorList>
            <person name="Miyazawa S."/>
            <person name="Hosoyama A."/>
            <person name="Tsuchikane K."/>
            <person name="Katsumata H."/>
            <person name="Yamazaki S."/>
            <person name="Fujita N."/>
        </authorList>
    </citation>
    <scope>NUCLEOTIDE SEQUENCE [LARGE SCALE GENOMIC DNA]</scope>
    <source>
        <strain evidence="1 2">NBRC 12137</strain>
    </source>
</reference>
<protein>
    <submittedName>
        <fullName evidence="1">Uncharacterized protein</fullName>
    </submittedName>
</protein>
<dbReference type="Proteomes" id="UP000003828">
    <property type="component" value="Unassembled WGS sequence"/>
</dbReference>
<keyword evidence="2" id="KW-1185">Reference proteome</keyword>
<accession>H0QQ62</accession>
<name>H0QQ62_ARTG1</name>
<dbReference type="AlphaFoldDB" id="H0QQ62"/>
<sequence>MREAQQQALVPRFRLPAGSPRRCMVVLTNGYRPSNTRKPRGTRVNEYEASLVIKSGAELLSAASSDPRSEEGYKAVRANISEALDRIAEALANFEAGSGGPSRSTGWVQDLRRVADDLVDRQG</sequence>
<proteinExistence type="predicted"/>
<dbReference type="EMBL" id="BAEG01000080">
    <property type="protein sequence ID" value="GAB14963.1"/>
    <property type="molecule type" value="Genomic_DNA"/>
</dbReference>